<keyword evidence="4" id="KW-1185">Reference proteome</keyword>
<evidence type="ECO:0000313" key="4">
    <source>
        <dbReference type="Proteomes" id="UP000067422"/>
    </source>
</evidence>
<evidence type="ECO:0000313" key="3">
    <source>
        <dbReference type="EMBL" id="AMF98121.2"/>
    </source>
</evidence>
<dbReference type="Pfam" id="PF00535">
    <property type="entry name" value="Glycos_transf_2"/>
    <property type="match status" value="1"/>
</dbReference>
<proteinExistence type="predicted"/>
<dbReference type="EMBL" id="CP014038">
    <property type="protein sequence ID" value="AMF98121.2"/>
    <property type="molecule type" value="Genomic_DNA"/>
</dbReference>
<evidence type="ECO:0000256" key="1">
    <source>
        <dbReference type="SAM" id="Coils"/>
    </source>
</evidence>
<dbReference type="InterPro" id="IPR029044">
    <property type="entry name" value="Nucleotide-diphossugar_trans"/>
</dbReference>
<dbReference type="GO" id="GO:0016740">
    <property type="term" value="F:transferase activity"/>
    <property type="evidence" value="ECO:0007669"/>
    <property type="project" value="UniProtKB-KW"/>
</dbReference>
<reference evidence="3" key="1">
    <citation type="submission" date="2018-01" db="EMBL/GenBank/DDBJ databases">
        <title>FDA dAtabase for Regulatory Grade micrObial Sequences (FDA-ARGOS): Supporting development and validation of Infectious Disease Dx tests.</title>
        <authorList>
            <person name="Hoffmann M."/>
            <person name="Allard M."/>
            <person name="Evans P."/>
            <person name="Brown E."/>
            <person name="Tallon L."/>
            <person name="Sadzewicz L."/>
            <person name="Sengamalay N."/>
            <person name="Ott S."/>
            <person name="Godinez A."/>
            <person name="Nagaraj S."/>
            <person name="Vyas G."/>
            <person name="Aluvathingal J."/>
            <person name="Nadendla S."/>
            <person name="Geyer C."/>
            <person name="Sichtig H."/>
        </authorList>
    </citation>
    <scope>NUCLEOTIDE SEQUENCE</scope>
    <source>
        <strain evidence="3">FDAARGOS_107</strain>
    </source>
</reference>
<dbReference type="Gene3D" id="3.90.550.10">
    <property type="entry name" value="Spore Coat Polysaccharide Biosynthesis Protein SpsA, Chain A"/>
    <property type="match status" value="1"/>
</dbReference>
<evidence type="ECO:0000259" key="2">
    <source>
        <dbReference type="Pfam" id="PF00535"/>
    </source>
</evidence>
<dbReference type="SUPFAM" id="SSF53448">
    <property type="entry name" value="Nucleotide-diphospho-sugar transferases"/>
    <property type="match status" value="1"/>
</dbReference>
<keyword evidence="1" id="KW-0175">Coiled coil</keyword>
<dbReference type="InterPro" id="IPR001173">
    <property type="entry name" value="Glyco_trans_2-like"/>
</dbReference>
<feature type="domain" description="Glycosyltransferase 2-like" evidence="2">
    <location>
        <begin position="12"/>
        <end position="173"/>
    </location>
</feature>
<keyword evidence="3" id="KW-0808">Transferase</keyword>
<sequence length="305" mass="35051">MKILDDVVYVLFCYKQEEYIRESLRSIFNQTAWPGLVLVLDDCSPDKSHDLILQEIDAAPEGLNVEYRHNEKNIGLVSQINSLRGKFSEKLIIVQAGDDIAYPERVEQTYSAWVNNNKPSLIIGGFEKISECGEVIESFKSEGVSIKPYSLDNIINRKCIVNGCCAAYSAEILDLFEPYDFGLINEDRINVIRAFLLNGTHYEHKLWLKYRVGGVSDFSKTTYEDKYRNIVVNAERELKDLEMNLVDVNSKPNAQVVSAIEKRVKIAKFMMGIPYNKSKLYIYTLTYLLKTGDFHNAFKVLRRMK</sequence>
<gene>
    <name evidence="3" type="ORF">AL538_10610</name>
</gene>
<protein>
    <submittedName>
        <fullName evidence="3">Glycosyl transferase family 2</fullName>
    </submittedName>
</protein>
<organism evidence="3 4">
    <name type="scientific">Vibrio harveyi</name>
    <name type="common">Beneckea harveyi</name>
    <dbReference type="NCBI Taxonomy" id="669"/>
    <lineage>
        <taxon>Bacteria</taxon>
        <taxon>Pseudomonadati</taxon>
        <taxon>Pseudomonadota</taxon>
        <taxon>Gammaproteobacteria</taxon>
        <taxon>Vibrionales</taxon>
        <taxon>Vibrionaceae</taxon>
        <taxon>Vibrio</taxon>
    </lineage>
</organism>
<dbReference type="Proteomes" id="UP000067422">
    <property type="component" value="Chromosome 1"/>
</dbReference>
<accession>A0ABN4KYL1</accession>
<name>A0ABN4KYL1_VIBHA</name>
<dbReference type="RefSeq" id="WP_009698942.1">
    <property type="nucleotide sequence ID" value="NZ_CP014038.2"/>
</dbReference>
<feature type="coiled-coil region" evidence="1">
    <location>
        <begin position="224"/>
        <end position="251"/>
    </location>
</feature>